<dbReference type="InterPro" id="IPR052336">
    <property type="entry name" value="MlaD_Phospholipid_Transporter"/>
</dbReference>
<reference evidence="3 4" key="1">
    <citation type="submission" date="2017-12" db="EMBL/GenBank/DDBJ databases">
        <title>Sequencing the genomes of 1000 Actinobacteria strains.</title>
        <authorList>
            <person name="Klenk H.-P."/>
        </authorList>
    </citation>
    <scope>NUCLEOTIDE SEQUENCE [LARGE SCALE GENOMIC DNA]</scope>
    <source>
        <strain evidence="3 4">DSM 44489</strain>
    </source>
</reference>
<dbReference type="PANTHER" id="PTHR33371">
    <property type="entry name" value="INTERMEMBRANE PHOSPHOLIPID TRANSPORT SYSTEM BINDING PROTEIN MLAD-RELATED"/>
    <property type="match status" value="1"/>
</dbReference>
<sequence>MLLTKFVRYQLGAFAIITVVVVSWILVSYLRVPAMLGIGRSTVELVLPSGAGLYPKSNVTYRGVHAGVVHSLRIDADTVVVTMHLDADLDIPETDLRAEVHSRSAIGEQYIELLPQTDSAPYLADGDRIDSTRLPTPTAHMVDALDTALGDIPRDDLQTLITESGVAFRNSGPDLQQILEGLDNVLDEGHRNLAPTLHLIDNAGALLDTQVAAGDDIRAWTGYLGSITGSLAANDAHVGALLAGGEEAGTQAADLFGRITPTLPRALANLQSVAEVLRIYNMSLEQILVVYPPLAAMAQSIVKGSEPGMANLDFNLNVNAPPPCLTGFVPPDQRRSPSESAVIDSPTPNYCGVAPGEPYVPRGARNMPCMENPGVRAPDVDSCRAGGTAPLGTNPWIGGP</sequence>
<keyword evidence="1" id="KW-0472">Membrane</keyword>
<proteinExistence type="predicted"/>
<evidence type="ECO:0000313" key="4">
    <source>
        <dbReference type="Proteomes" id="UP000233766"/>
    </source>
</evidence>
<comment type="caution">
    <text evidence="3">The sequence shown here is derived from an EMBL/GenBank/DDBJ whole genome shotgun (WGS) entry which is preliminary data.</text>
</comment>
<dbReference type="NCBIfam" id="TIGR00996">
    <property type="entry name" value="Mtu_fam_mce"/>
    <property type="match status" value="1"/>
</dbReference>
<protein>
    <submittedName>
        <fullName evidence="3">Phospholipid/cholesterol/gamma-HCH transport system substrate-binding protein</fullName>
    </submittedName>
</protein>
<keyword evidence="1" id="KW-0812">Transmembrane</keyword>
<dbReference type="Pfam" id="PF02470">
    <property type="entry name" value="MlaD"/>
    <property type="match status" value="1"/>
</dbReference>
<dbReference type="InterPro" id="IPR003399">
    <property type="entry name" value="Mce/MlaD"/>
</dbReference>
<keyword evidence="4" id="KW-1185">Reference proteome</keyword>
<dbReference type="AlphaFoldDB" id="A0A2N3VKA8"/>
<accession>A0A2N3VKA8</accession>
<dbReference type="RefSeq" id="WP_101467677.1">
    <property type="nucleotide sequence ID" value="NZ_PJMW01000002.1"/>
</dbReference>
<gene>
    <name evidence="3" type="ORF">ATK86_6539</name>
</gene>
<organism evidence="3 4">
    <name type="scientific">Nocardia fluminea</name>
    <dbReference type="NCBI Taxonomy" id="134984"/>
    <lineage>
        <taxon>Bacteria</taxon>
        <taxon>Bacillati</taxon>
        <taxon>Actinomycetota</taxon>
        <taxon>Actinomycetes</taxon>
        <taxon>Mycobacteriales</taxon>
        <taxon>Nocardiaceae</taxon>
        <taxon>Nocardia</taxon>
    </lineage>
</organism>
<dbReference type="EMBL" id="PJMW01000002">
    <property type="protein sequence ID" value="PKV82055.1"/>
    <property type="molecule type" value="Genomic_DNA"/>
</dbReference>
<evidence type="ECO:0000256" key="1">
    <source>
        <dbReference type="SAM" id="Phobius"/>
    </source>
</evidence>
<feature type="transmembrane region" description="Helical" evidence="1">
    <location>
        <begin position="6"/>
        <end position="30"/>
    </location>
</feature>
<name>A0A2N3VKA8_9NOCA</name>
<feature type="domain" description="Mce/MlaD" evidence="2">
    <location>
        <begin position="42"/>
        <end position="115"/>
    </location>
</feature>
<dbReference type="InterPro" id="IPR005693">
    <property type="entry name" value="Mce"/>
</dbReference>
<keyword evidence="1" id="KW-1133">Transmembrane helix</keyword>
<evidence type="ECO:0000259" key="2">
    <source>
        <dbReference type="Pfam" id="PF02470"/>
    </source>
</evidence>
<dbReference type="Proteomes" id="UP000233766">
    <property type="component" value="Unassembled WGS sequence"/>
</dbReference>
<dbReference type="OrthoDB" id="4741753at2"/>
<dbReference type="GO" id="GO:0005576">
    <property type="term" value="C:extracellular region"/>
    <property type="evidence" value="ECO:0007669"/>
    <property type="project" value="TreeGrafter"/>
</dbReference>
<dbReference type="PANTHER" id="PTHR33371:SF16">
    <property type="entry name" value="MCE-FAMILY PROTEIN MCE3F"/>
    <property type="match status" value="1"/>
</dbReference>
<evidence type="ECO:0000313" key="3">
    <source>
        <dbReference type="EMBL" id="PKV82055.1"/>
    </source>
</evidence>